<dbReference type="InterPro" id="IPR036770">
    <property type="entry name" value="Ankyrin_rpt-contain_sf"/>
</dbReference>
<evidence type="ECO:0000313" key="4">
    <source>
        <dbReference type="EMBL" id="AXK60395.1"/>
    </source>
</evidence>
<dbReference type="RefSeq" id="WP_115585410.1">
    <property type="nucleotide sequence ID" value="NZ_CP025544.1"/>
</dbReference>
<dbReference type="PANTHER" id="PTHR24189:SF50">
    <property type="entry name" value="ANKYRIN REPEAT AND SOCS BOX PROTEIN 2"/>
    <property type="match status" value="1"/>
</dbReference>
<dbReference type="AlphaFoldDB" id="A0A345ZAS8"/>
<reference evidence="4 5" key="1">
    <citation type="submission" date="2017-12" db="EMBL/GenBank/DDBJ databases">
        <title>Chromulinavorax destructans is a abundant pathogen of dominant heterotrophic picoflagllates.</title>
        <authorList>
            <person name="Deeg C.M."/>
            <person name="Zimmer M."/>
            <person name="Suttle C.A."/>
        </authorList>
    </citation>
    <scope>NUCLEOTIDE SEQUENCE [LARGE SCALE GENOMIC DNA]</scope>
    <source>
        <strain evidence="4 5">SeV1</strain>
    </source>
</reference>
<evidence type="ECO:0000256" key="2">
    <source>
        <dbReference type="ARBA" id="ARBA00023043"/>
    </source>
</evidence>
<proteinExistence type="predicted"/>
<evidence type="ECO:0000256" key="1">
    <source>
        <dbReference type="ARBA" id="ARBA00022737"/>
    </source>
</evidence>
<keyword evidence="2 3" id="KW-0040">ANK repeat</keyword>
<organism evidence="4 5">
    <name type="scientific">Candidatus Chromulinivorax destructor</name>
    <dbReference type="NCBI Taxonomy" id="2066483"/>
    <lineage>
        <taxon>Bacteria</taxon>
        <taxon>Candidatus Babelota</taxon>
        <taxon>Candidatus Babeliae</taxon>
        <taxon>Candidatus Babeliales</taxon>
        <taxon>Candidatus Chromulinivoraceae</taxon>
        <taxon>Candidatus Chromulinivorax</taxon>
    </lineage>
</organism>
<dbReference type="Proteomes" id="UP000254834">
    <property type="component" value="Chromosome"/>
</dbReference>
<accession>A0A345ZAS8</accession>
<dbReference type="KEGG" id="cdes:C0J27_01360"/>
<dbReference type="InterPro" id="IPR002110">
    <property type="entry name" value="Ankyrin_rpt"/>
</dbReference>
<dbReference type="OrthoDB" id="2575953at2"/>
<dbReference type="Pfam" id="PF00023">
    <property type="entry name" value="Ank"/>
    <property type="match status" value="1"/>
</dbReference>
<dbReference type="Gene3D" id="1.25.40.20">
    <property type="entry name" value="Ankyrin repeat-containing domain"/>
    <property type="match status" value="1"/>
</dbReference>
<name>A0A345ZAS8_9BACT</name>
<dbReference type="EMBL" id="CP025544">
    <property type="protein sequence ID" value="AXK60395.1"/>
    <property type="molecule type" value="Genomic_DNA"/>
</dbReference>
<keyword evidence="1" id="KW-0677">Repeat</keyword>
<dbReference type="InterPro" id="IPR050745">
    <property type="entry name" value="Multifunctional_regulatory"/>
</dbReference>
<dbReference type="PROSITE" id="PS50297">
    <property type="entry name" value="ANK_REP_REGION"/>
    <property type="match status" value="1"/>
</dbReference>
<sequence>MKLRTHIMFFLMSFYCSSNIVLLAHEKKTYGSQQFVATQFQKEIVTKDDNFNQKYPDLAEGFGLIGQSFQDFVLGKMLNHDMYEMVQEDTGQTVSLLDSTINQAQDIVIKHLTTDFFTIIEDAIKNGTDLHTIDNKIFTYVLQYDFFQPALQAYLSSYKNTQGQVLLIAALEKNNLQIAQFLVDLGANINLLDSCKEGTPLMYTAKNNKRDAFQFLLDLTTSDVNQIDGLGNTALHALAERNLVEMTQLLLLNRHDVNITVKNNMGNTPLDVAVQSPLQKGISDVALTLLDYPGLDMNQSDVIKVLYYAVCNEHEHVIKKIIELGYHVNNTVGDCIDPLYKAVDLGLVSIVKLLLDAGVDMHRAHCENKTAYSLAMEELPRNAIKVEKDARQKIRQLFLQPVSS</sequence>
<protein>
    <submittedName>
        <fullName evidence="4">Uncharacterized protein</fullName>
    </submittedName>
</protein>
<feature type="repeat" description="ANK" evidence="3">
    <location>
        <begin position="162"/>
        <end position="194"/>
    </location>
</feature>
<dbReference type="SMART" id="SM00248">
    <property type="entry name" value="ANK"/>
    <property type="match status" value="6"/>
</dbReference>
<evidence type="ECO:0000313" key="5">
    <source>
        <dbReference type="Proteomes" id="UP000254834"/>
    </source>
</evidence>
<gene>
    <name evidence="4" type="ORF">C0J27_01360</name>
</gene>
<dbReference type="PANTHER" id="PTHR24189">
    <property type="entry name" value="MYOTROPHIN"/>
    <property type="match status" value="1"/>
</dbReference>
<dbReference type="PROSITE" id="PS50088">
    <property type="entry name" value="ANK_REPEAT"/>
    <property type="match status" value="1"/>
</dbReference>
<keyword evidence="5" id="KW-1185">Reference proteome</keyword>
<dbReference type="SUPFAM" id="SSF48403">
    <property type="entry name" value="Ankyrin repeat"/>
    <property type="match status" value="1"/>
</dbReference>
<evidence type="ECO:0000256" key="3">
    <source>
        <dbReference type="PROSITE-ProRule" id="PRU00023"/>
    </source>
</evidence>
<dbReference type="Pfam" id="PF12796">
    <property type="entry name" value="Ank_2"/>
    <property type="match status" value="1"/>
</dbReference>